<evidence type="ECO:0000313" key="2">
    <source>
        <dbReference type="EMBL" id="AYV49580.1"/>
    </source>
</evidence>
<keyword evidence="5" id="KW-1185">Reference proteome</keyword>
<evidence type="ECO:0000313" key="3">
    <source>
        <dbReference type="EMBL" id="PLR06223.1"/>
    </source>
</evidence>
<sequence length="386" mass="41636">MDPGLQTRVVEAAELNAAERARWNTLRDAEPVLGGPYFDLRYVEAAAACAPGSRIAVLERDGRIVGFLPFQRRGSAIQPLGAPMSDFHGLIAEPDVSLPAVLGLLGAERMRVSGLVSVEPLPELSVRYAMAADLSGGFDAYQATRSAAFLKDKRRRARALERDHGQMIFTFERPPPELLAWLVAQKRAQIRRTHQHDIFACGWTIELLNRLAECEADDFGLRLAVLRAGGTIVAAELGLTAGDRHHLWFPIYDPDFARYSPGALMTLETLRVAAGRGIARVDFGPSEEAYKEDFAVPMEPALEGTVAVRPSLMTHLRGAPGVDRIDEVGKRLARRLDRIAACEPGLIGQVKGGASFVTGLGRRHPAVGAGIGVGIGLGLSLGLLAD</sequence>
<dbReference type="InterPro" id="IPR038740">
    <property type="entry name" value="BioF2-like_GNAT_dom"/>
</dbReference>
<reference evidence="3 4" key="1">
    <citation type="submission" date="2017-12" db="EMBL/GenBank/DDBJ databases">
        <title>The genome sequence of Caulobacter flavus CGMCC1 15093.</title>
        <authorList>
            <person name="Gao J."/>
            <person name="Mao X."/>
            <person name="Sun J."/>
        </authorList>
    </citation>
    <scope>NUCLEOTIDE SEQUENCE [LARGE SCALE GENOMIC DNA]</scope>
    <source>
        <strain evidence="3 4">CGMCC1 15093</strain>
    </source>
</reference>
<protein>
    <submittedName>
        <fullName evidence="3">Cellulose biosynthesis protein CelD</fullName>
    </submittedName>
</protein>
<dbReference type="EMBL" id="CP026100">
    <property type="protein sequence ID" value="AYV49580.1"/>
    <property type="molecule type" value="Genomic_DNA"/>
</dbReference>
<evidence type="ECO:0000259" key="1">
    <source>
        <dbReference type="Pfam" id="PF13480"/>
    </source>
</evidence>
<gene>
    <name evidence="2" type="ORF">C1707_13565</name>
    <name evidence="3" type="ORF">CFHF_25905</name>
</gene>
<reference evidence="2 5" key="2">
    <citation type="submission" date="2018-01" db="EMBL/GenBank/DDBJ databases">
        <title>Complete genome sequence of Caulobacter flavus RHGG3.</title>
        <authorList>
            <person name="Yang E."/>
        </authorList>
    </citation>
    <scope>NUCLEOTIDE SEQUENCE [LARGE SCALE GENOMIC DNA]</scope>
    <source>
        <strain evidence="2 5">RHGG3</strain>
    </source>
</reference>
<feature type="domain" description="BioF2-like acetyltransferase" evidence="1">
    <location>
        <begin position="150"/>
        <end position="292"/>
    </location>
</feature>
<evidence type="ECO:0000313" key="4">
    <source>
        <dbReference type="Proteomes" id="UP000234483"/>
    </source>
</evidence>
<evidence type="ECO:0000313" key="5">
    <source>
        <dbReference type="Proteomes" id="UP000281192"/>
    </source>
</evidence>
<organism evidence="3 4">
    <name type="scientific">Caulobacter flavus</name>
    <dbReference type="NCBI Taxonomy" id="1679497"/>
    <lineage>
        <taxon>Bacteria</taxon>
        <taxon>Pseudomonadati</taxon>
        <taxon>Pseudomonadota</taxon>
        <taxon>Alphaproteobacteria</taxon>
        <taxon>Caulobacterales</taxon>
        <taxon>Caulobacteraceae</taxon>
        <taxon>Caulobacter</taxon>
    </lineage>
</organism>
<accession>A0A2N5CKZ3</accession>
<dbReference type="Proteomes" id="UP000234483">
    <property type="component" value="Unassembled WGS sequence"/>
</dbReference>
<dbReference type="AlphaFoldDB" id="A0A2N5CKZ3"/>
<dbReference type="KEGG" id="cfh:C1707_13565"/>
<dbReference type="EMBL" id="PJRQ01000054">
    <property type="protein sequence ID" value="PLR06223.1"/>
    <property type="molecule type" value="Genomic_DNA"/>
</dbReference>
<dbReference type="SUPFAM" id="SSF55729">
    <property type="entry name" value="Acyl-CoA N-acyltransferases (Nat)"/>
    <property type="match status" value="1"/>
</dbReference>
<dbReference type="InterPro" id="IPR016181">
    <property type="entry name" value="Acyl_CoA_acyltransferase"/>
</dbReference>
<dbReference type="Pfam" id="PF13480">
    <property type="entry name" value="Acetyltransf_6"/>
    <property type="match status" value="1"/>
</dbReference>
<dbReference type="OrthoDB" id="4700839at2"/>
<dbReference type="Proteomes" id="UP000281192">
    <property type="component" value="Chromosome"/>
</dbReference>
<name>A0A2N5CKZ3_9CAUL</name>
<proteinExistence type="predicted"/>
<dbReference type="Gene3D" id="3.40.630.30">
    <property type="match status" value="1"/>
</dbReference>